<dbReference type="EMBL" id="BARU01036098">
    <property type="protein sequence ID" value="GAH87762.1"/>
    <property type="molecule type" value="Genomic_DNA"/>
</dbReference>
<feature type="non-terminal residue" evidence="2">
    <location>
        <position position="1"/>
    </location>
</feature>
<reference evidence="2" key="1">
    <citation type="journal article" date="2014" name="Front. Microbiol.">
        <title>High frequency of phylogenetically diverse reductive dehalogenase-homologous genes in deep subseafloor sedimentary metagenomes.</title>
        <authorList>
            <person name="Kawai M."/>
            <person name="Futagami T."/>
            <person name="Toyoda A."/>
            <person name="Takaki Y."/>
            <person name="Nishi S."/>
            <person name="Hori S."/>
            <person name="Arai W."/>
            <person name="Tsubouchi T."/>
            <person name="Morono Y."/>
            <person name="Uchiyama I."/>
            <person name="Ito T."/>
            <person name="Fujiyama A."/>
            <person name="Inagaki F."/>
            <person name="Takami H."/>
        </authorList>
    </citation>
    <scope>NUCLEOTIDE SEQUENCE</scope>
    <source>
        <strain evidence="2">Expedition CK06-06</strain>
    </source>
</reference>
<evidence type="ECO:0000256" key="1">
    <source>
        <dbReference type="SAM" id="MobiDB-lite"/>
    </source>
</evidence>
<protein>
    <submittedName>
        <fullName evidence="2">Uncharacterized protein</fullName>
    </submittedName>
</protein>
<comment type="caution">
    <text evidence="2">The sequence shown here is derived from an EMBL/GenBank/DDBJ whole genome shotgun (WGS) entry which is preliminary data.</text>
</comment>
<proteinExistence type="predicted"/>
<dbReference type="AlphaFoldDB" id="X1J1A2"/>
<evidence type="ECO:0000313" key="2">
    <source>
        <dbReference type="EMBL" id="GAH87762.1"/>
    </source>
</evidence>
<accession>X1J1A2</accession>
<gene>
    <name evidence="2" type="ORF">S03H2_56441</name>
</gene>
<feature type="region of interest" description="Disordered" evidence="1">
    <location>
        <begin position="1"/>
        <end position="32"/>
    </location>
</feature>
<organism evidence="2">
    <name type="scientific">marine sediment metagenome</name>
    <dbReference type="NCBI Taxonomy" id="412755"/>
    <lineage>
        <taxon>unclassified sequences</taxon>
        <taxon>metagenomes</taxon>
        <taxon>ecological metagenomes</taxon>
    </lineage>
</organism>
<sequence length="32" mass="3735">TDYDESYYCKGPPFLEPGPISENLEPKRDNYP</sequence>
<name>X1J1A2_9ZZZZ</name>